<dbReference type="InterPro" id="IPR036259">
    <property type="entry name" value="MFS_trans_sf"/>
</dbReference>
<protein>
    <recommendedName>
        <fullName evidence="8">Major facilitator superfamily (MFS) profile domain-containing protein</fullName>
    </recommendedName>
</protein>
<sequence>MSAGALAGLLFIPYMLDHFGRKTTLVIGSCIMLVGVALQTASQNFGMFVGARFILGFGDIVVNCSAPLLIAEIAPAQDRALLVTIQAANYQSGAFIAAWVTYGTLKIPSNWAWRAPSLIQGVFTIWMLGVVWGMPESPRYYISKDKSEKAMHVLAKYHADGKEHDEVVQLEYAEISTALALEKQQKKSSSFLDFLKTKGNRHRLVILISVGLFSQWSGNGLISYYLNLILDSIGITDPNQQLLINGGITTFSLVTNLFFSFFVDKWGRRPIYMISTVGTLVSWVIWAILAERYTATKILAYGKGNLAFIFIYTLFYNFKSGLVASYTTEILPYSLRAKGFTIMEYALYGALFFNQYVNPVALNALHWKYYIFYCTFLGFEVVIVYFFYVETKYLPLEEVTKIFDGEDVAAKTNESLGGEKAITASVHVEELSGAASKA</sequence>
<comment type="similarity">
    <text evidence="2">Belongs to the major facilitator superfamily. Sugar transporter (TC 2.A.1.1) family.</text>
</comment>
<reference evidence="9" key="1">
    <citation type="submission" date="2022-10" db="EMBL/GenBank/DDBJ databases">
        <title>Culturing micro-colonial fungi from biological soil crusts in the Mojave desert and describing Neophaeococcomyces mojavensis, and introducing the new genera and species Taxawa tesnikishii.</title>
        <authorList>
            <person name="Kurbessoian T."/>
            <person name="Stajich J.E."/>
        </authorList>
    </citation>
    <scope>NUCLEOTIDE SEQUENCE</scope>
    <source>
        <strain evidence="9">TK_41</strain>
    </source>
</reference>
<feature type="transmembrane region" description="Helical" evidence="7">
    <location>
        <begin position="369"/>
        <end position="388"/>
    </location>
</feature>
<feature type="transmembrane region" description="Helical" evidence="7">
    <location>
        <begin position="53"/>
        <end position="74"/>
    </location>
</feature>
<feature type="transmembrane region" description="Helical" evidence="7">
    <location>
        <begin position="270"/>
        <end position="289"/>
    </location>
</feature>
<dbReference type="PANTHER" id="PTHR48022:SF63">
    <property type="entry name" value="TRANSPORTER, PUTATIVE-RELATED"/>
    <property type="match status" value="1"/>
</dbReference>
<evidence type="ECO:0000256" key="1">
    <source>
        <dbReference type="ARBA" id="ARBA00004141"/>
    </source>
</evidence>
<organism evidence="9 10">
    <name type="scientific">Cladophialophora chaetospira</name>
    <dbReference type="NCBI Taxonomy" id="386627"/>
    <lineage>
        <taxon>Eukaryota</taxon>
        <taxon>Fungi</taxon>
        <taxon>Dikarya</taxon>
        <taxon>Ascomycota</taxon>
        <taxon>Pezizomycotina</taxon>
        <taxon>Eurotiomycetes</taxon>
        <taxon>Chaetothyriomycetidae</taxon>
        <taxon>Chaetothyriales</taxon>
        <taxon>Herpotrichiellaceae</taxon>
        <taxon>Cladophialophora</taxon>
    </lineage>
</organism>
<dbReference type="EMBL" id="JAPDRK010000028">
    <property type="protein sequence ID" value="KAJ9602229.1"/>
    <property type="molecule type" value="Genomic_DNA"/>
</dbReference>
<feature type="domain" description="Major facilitator superfamily (MFS) profile" evidence="8">
    <location>
        <begin position="1"/>
        <end position="392"/>
    </location>
</feature>
<comment type="subcellular location">
    <subcellularLocation>
        <location evidence="1">Membrane</location>
        <topology evidence="1">Multi-pass membrane protein</topology>
    </subcellularLocation>
</comment>
<keyword evidence="4 7" id="KW-0812">Transmembrane</keyword>
<evidence type="ECO:0000313" key="10">
    <source>
        <dbReference type="Proteomes" id="UP001172673"/>
    </source>
</evidence>
<name>A0AA38WW54_9EURO</name>
<feature type="transmembrane region" description="Helical" evidence="7">
    <location>
        <begin position="301"/>
        <end position="318"/>
    </location>
</feature>
<keyword evidence="5 7" id="KW-1133">Transmembrane helix</keyword>
<feature type="transmembrane region" description="Helical" evidence="7">
    <location>
        <begin position="339"/>
        <end position="357"/>
    </location>
</feature>
<evidence type="ECO:0000256" key="3">
    <source>
        <dbReference type="ARBA" id="ARBA00022448"/>
    </source>
</evidence>
<dbReference type="Proteomes" id="UP001172673">
    <property type="component" value="Unassembled WGS sequence"/>
</dbReference>
<dbReference type="InterPro" id="IPR050360">
    <property type="entry name" value="MFS_Sugar_Transporters"/>
</dbReference>
<dbReference type="FunFam" id="1.20.1250.20:FF:000134">
    <property type="entry name" value="MFS sugar transporter protein"/>
    <property type="match status" value="1"/>
</dbReference>
<dbReference type="InterPro" id="IPR020846">
    <property type="entry name" value="MFS_dom"/>
</dbReference>
<dbReference type="SUPFAM" id="SSF103473">
    <property type="entry name" value="MFS general substrate transporter"/>
    <property type="match status" value="1"/>
</dbReference>
<dbReference type="GO" id="GO:0005351">
    <property type="term" value="F:carbohydrate:proton symporter activity"/>
    <property type="evidence" value="ECO:0007669"/>
    <property type="project" value="TreeGrafter"/>
</dbReference>
<evidence type="ECO:0000256" key="5">
    <source>
        <dbReference type="ARBA" id="ARBA00022989"/>
    </source>
</evidence>
<dbReference type="AlphaFoldDB" id="A0AA38WW54"/>
<feature type="transmembrane region" description="Helical" evidence="7">
    <location>
        <begin position="111"/>
        <end position="134"/>
    </location>
</feature>
<dbReference type="PANTHER" id="PTHR48022">
    <property type="entry name" value="PLASTIDIC GLUCOSE TRANSPORTER 4"/>
    <property type="match status" value="1"/>
</dbReference>
<proteinExistence type="inferred from homology"/>
<evidence type="ECO:0000256" key="2">
    <source>
        <dbReference type="ARBA" id="ARBA00010992"/>
    </source>
</evidence>
<feature type="transmembrane region" description="Helical" evidence="7">
    <location>
        <begin position="23"/>
        <end position="41"/>
    </location>
</feature>
<dbReference type="PROSITE" id="PS50850">
    <property type="entry name" value="MFS"/>
    <property type="match status" value="1"/>
</dbReference>
<comment type="caution">
    <text evidence="9">The sequence shown here is derived from an EMBL/GenBank/DDBJ whole genome shotgun (WGS) entry which is preliminary data.</text>
</comment>
<evidence type="ECO:0000256" key="6">
    <source>
        <dbReference type="ARBA" id="ARBA00023136"/>
    </source>
</evidence>
<evidence type="ECO:0000256" key="7">
    <source>
        <dbReference type="SAM" id="Phobius"/>
    </source>
</evidence>
<feature type="transmembrane region" description="Helical" evidence="7">
    <location>
        <begin position="81"/>
        <end position="105"/>
    </location>
</feature>
<keyword evidence="6 7" id="KW-0472">Membrane</keyword>
<keyword evidence="3" id="KW-0813">Transport</keyword>
<evidence type="ECO:0000259" key="8">
    <source>
        <dbReference type="PROSITE" id="PS50850"/>
    </source>
</evidence>
<evidence type="ECO:0000313" key="9">
    <source>
        <dbReference type="EMBL" id="KAJ9602229.1"/>
    </source>
</evidence>
<dbReference type="InterPro" id="IPR005828">
    <property type="entry name" value="MFS_sugar_transport-like"/>
</dbReference>
<dbReference type="Gene3D" id="1.20.1250.20">
    <property type="entry name" value="MFS general substrate transporter like domains"/>
    <property type="match status" value="1"/>
</dbReference>
<keyword evidence="10" id="KW-1185">Reference proteome</keyword>
<dbReference type="Pfam" id="PF00083">
    <property type="entry name" value="Sugar_tr"/>
    <property type="match status" value="1"/>
</dbReference>
<gene>
    <name evidence="9" type="ORF">H2200_013349</name>
</gene>
<feature type="transmembrane region" description="Helical" evidence="7">
    <location>
        <begin position="204"/>
        <end position="222"/>
    </location>
</feature>
<evidence type="ECO:0000256" key="4">
    <source>
        <dbReference type="ARBA" id="ARBA00022692"/>
    </source>
</evidence>
<dbReference type="GO" id="GO:0016020">
    <property type="term" value="C:membrane"/>
    <property type="evidence" value="ECO:0007669"/>
    <property type="project" value="UniProtKB-SubCell"/>
</dbReference>
<feature type="transmembrane region" description="Helical" evidence="7">
    <location>
        <begin position="242"/>
        <end position="263"/>
    </location>
</feature>
<accession>A0AA38WW54</accession>